<gene>
    <name evidence="2" type="ORF">ASEP1449_LOCUS11561</name>
    <name evidence="3" type="ORF">ASEP1449_LOCUS11562</name>
</gene>
<dbReference type="PROSITE" id="PS51747">
    <property type="entry name" value="CYT_DCMP_DEAMINASES_2"/>
    <property type="match status" value="1"/>
</dbReference>
<reference evidence="2" key="1">
    <citation type="submission" date="2021-01" db="EMBL/GenBank/DDBJ databases">
        <authorList>
            <person name="Corre E."/>
            <person name="Pelletier E."/>
            <person name="Niang G."/>
            <person name="Scheremetjew M."/>
            <person name="Finn R."/>
            <person name="Kale V."/>
            <person name="Holt S."/>
            <person name="Cochrane G."/>
            <person name="Meng A."/>
            <person name="Brown T."/>
            <person name="Cohen L."/>
        </authorList>
    </citation>
    <scope>NUCLEOTIDE SEQUENCE</scope>
    <source>
        <strain evidence="2">CCMP2084</strain>
    </source>
</reference>
<dbReference type="Gene3D" id="3.40.140.10">
    <property type="entry name" value="Cytidine Deaminase, domain 2"/>
    <property type="match status" value="1"/>
</dbReference>
<dbReference type="GO" id="GO:0047974">
    <property type="term" value="F:guanosine deaminase activity"/>
    <property type="evidence" value="ECO:0007669"/>
    <property type="project" value="TreeGrafter"/>
</dbReference>
<dbReference type="PANTHER" id="PTHR11079:SF161">
    <property type="entry name" value="CMP_DCMP-TYPE DEAMINASE DOMAIN-CONTAINING PROTEIN"/>
    <property type="match status" value="1"/>
</dbReference>
<accession>A0A6T7IGB9</accession>
<feature type="domain" description="CMP/dCMP-type deaminase" evidence="1">
    <location>
        <begin position="22"/>
        <end position="160"/>
    </location>
</feature>
<name>A0A6T7IGB9_9STRA</name>
<dbReference type="EMBL" id="HBHQ01017278">
    <property type="protein sequence ID" value="CAD9819728.1"/>
    <property type="molecule type" value="Transcribed_RNA"/>
</dbReference>
<dbReference type="InterPro" id="IPR002125">
    <property type="entry name" value="CMP_dCMP_dom"/>
</dbReference>
<dbReference type="SUPFAM" id="SSF53927">
    <property type="entry name" value="Cytidine deaminase-like"/>
    <property type="match status" value="1"/>
</dbReference>
<proteinExistence type="predicted"/>
<organism evidence="2">
    <name type="scientific">Attheya septentrionalis</name>
    <dbReference type="NCBI Taxonomy" id="420275"/>
    <lineage>
        <taxon>Eukaryota</taxon>
        <taxon>Sar</taxon>
        <taxon>Stramenopiles</taxon>
        <taxon>Ochrophyta</taxon>
        <taxon>Bacillariophyta</taxon>
        <taxon>Coscinodiscophyceae</taxon>
        <taxon>Chaetocerotophycidae</taxon>
        <taxon>Chaetocerotales</taxon>
        <taxon>Attheyaceae</taxon>
        <taxon>Attheya</taxon>
    </lineage>
</organism>
<dbReference type="InterPro" id="IPR016193">
    <property type="entry name" value="Cytidine_deaminase-like"/>
</dbReference>
<dbReference type="Pfam" id="PF00383">
    <property type="entry name" value="dCMP_cyt_deam_1"/>
    <property type="match status" value="1"/>
</dbReference>
<dbReference type="GO" id="GO:0006152">
    <property type="term" value="P:purine nucleoside catabolic process"/>
    <property type="evidence" value="ECO:0007669"/>
    <property type="project" value="TreeGrafter"/>
</dbReference>
<evidence type="ECO:0000313" key="3">
    <source>
        <dbReference type="EMBL" id="CAD9819729.1"/>
    </source>
</evidence>
<dbReference type="AlphaFoldDB" id="A0A6T7IGB9"/>
<dbReference type="EMBL" id="HBHQ01017279">
    <property type="protein sequence ID" value="CAD9819729.1"/>
    <property type="molecule type" value="Transcribed_RNA"/>
</dbReference>
<evidence type="ECO:0000313" key="2">
    <source>
        <dbReference type="EMBL" id="CAD9819728.1"/>
    </source>
</evidence>
<protein>
    <recommendedName>
        <fullName evidence="1">CMP/dCMP-type deaminase domain-containing protein</fullName>
    </recommendedName>
</protein>
<dbReference type="CDD" id="cd01285">
    <property type="entry name" value="nucleoside_deaminase"/>
    <property type="match status" value="1"/>
</dbReference>
<evidence type="ECO:0000259" key="1">
    <source>
        <dbReference type="PROSITE" id="PS51747"/>
    </source>
</evidence>
<sequence length="190" mass="20856">MSVLVTLPEWVDSKDYFTREFKTDEEMMALAIELSEVNISEGTGGPFGCAIYERNFETGKVTLIAVGVNRVTALGNSCLHGETVAIQMAQKKLNTFTLDIPENKLKKHYELFTSCEPCCMCLGATLWSGVARMVCGATKADACAIGFDEGPVFEASYDHLKKSGIDITRNVLRDEAAAVLKRYGETGLMY</sequence>
<dbReference type="PANTHER" id="PTHR11079">
    <property type="entry name" value="CYTOSINE DEAMINASE FAMILY MEMBER"/>
    <property type="match status" value="1"/>
</dbReference>